<reference evidence="1 2" key="1">
    <citation type="submission" date="2015-04" db="EMBL/GenBank/DDBJ databases">
        <authorList>
            <person name="Syromyatnikov M.Y."/>
            <person name="Popov V.N."/>
        </authorList>
    </citation>
    <scope>NUCLEOTIDE SEQUENCE [LARGE SCALE GENOMIC DNA]</scope>
</reference>
<sequence>MTIAKGLEHCTKKVSSEQGRKHRRTCLDYKLNTAIEKKLKKARDAIVNMPNSKEIYALSICFRLSILISFLT</sequence>
<proteinExistence type="predicted"/>
<accession>A0A1J1ICD1</accession>
<keyword evidence="2" id="KW-1185">Reference proteome</keyword>
<evidence type="ECO:0000313" key="1">
    <source>
        <dbReference type="EMBL" id="CRK96638.1"/>
    </source>
</evidence>
<gene>
    <name evidence="1" type="ORF">CLUMA_CG010133</name>
</gene>
<name>A0A1J1ICD1_9DIPT</name>
<evidence type="ECO:0000313" key="2">
    <source>
        <dbReference type="Proteomes" id="UP000183832"/>
    </source>
</evidence>
<dbReference type="Proteomes" id="UP000183832">
    <property type="component" value="Unassembled WGS sequence"/>
</dbReference>
<dbReference type="EMBL" id="CVRI01000044">
    <property type="protein sequence ID" value="CRK96638.1"/>
    <property type="molecule type" value="Genomic_DNA"/>
</dbReference>
<organism evidence="1 2">
    <name type="scientific">Clunio marinus</name>
    <dbReference type="NCBI Taxonomy" id="568069"/>
    <lineage>
        <taxon>Eukaryota</taxon>
        <taxon>Metazoa</taxon>
        <taxon>Ecdysozoa</taxon>
        <taxon>Arthropoda</taxon>
        <taxon>Hexapoda</taxon>
        <taxon>Insecta</taxon>
        <taxon>Pterygota</taxon>
        <taxon>Neoptera</taxon>
        <taxon>Endopterygota</taxon>
        <taxon>Diptera</taxon>
        <taxon>Nematocera</taxon>
        <taxon>Chironomoidea</taxon>
        <taxon>Chironomidae</taxon>
        <taxon>Clunio</taxon>
    </lineage>
</organism>
<dbReference type="AlphaFoldDB" id="A0A1J1ICD1"/>
<protein>
    <submittedName>
        <fullName evidence="1">CLUMA_CG010133, isoform A</fullName>
    </submittedName>
</protein>